<dbReference type="AlphaFoldDB" id="A0A6A7A356"/>
<accession>A0A6A7A356</accession>
<reference evidence="2" key="1">
    <citation type="journal article" date="2020" name="Stud. Mycol.">
        <title>101 Dothideomycetes genomes: a test case for predicting lifestyles and emergence of pathogens.</title>
        <authorList>
            <person name="Haridas S."/>
            <person name="Albert R."/>
            <person name="Binder M."/>
            <person name="Bloem J."/>
            <person name="Labutti K."/>
            <person name="Salamov A."/>
            <person name="Andreopoulos B."/>
            <person name="Baker S."/>
            <person name="Barry K."/>
            <person name="Bills G."/>
            <person name="Bluhm B."/>
            <person name="Cannon C."/>
            <person name="Castanera R."/>
            <person name="Culley D."/>
            <person name="Daum C."/>
            <person name="Ezra D."/>
            <person name="Gonzalez J."/>
            <person name="Henrissat B."/>
            <person name="Kuo A."/>
            <person name="Liang C."/>
            <person name="Lipzen A."/>
            <person name="Lutzoni F."/>
            <person name="Magnuson J."/>
            <person name="Mondo S."/>
            <person name="Nolan M."/>
            <person name="Ohm R."/>
            <person name="Pangilinan J."/>
            <person name="Park H.-J."/>
            <person name="Ramirez L."/>
            <person name="Alfaro M."/>
            <person name="Sun H."/>
            <person name="Tritt A."/>
            <person name="Yoshinaga Y."/>
            <person name="Zwiers L.-H."/>
            <person name="Turgeon B."/>
            <person name="Goodwin S."/>
            <person name="Spatafora J."/>
            <person name="Crous P."/>
            <person name="Grigoriev I."/>
        </authorList>
    </citation>
    <scope>NUCLEOTIDE SEQUENCE</scope>
    <source>
        <strain evidence="2">CBS 113818</strain>
    </source>
</reference>
<evidence type="ECO:0000313" key="2">
    <source>
        <dbReference type="EMBL" id="KAF2827244.1"/>
    </source>
</evidence>
<organism evidence="2 3">
    <name type="scientific">Ophiobolus disseminans</name>
    <dbReference type="NCBI Taxonomy" id="1469910"/>
    <lineage>
        <taxon>Eukaryota</taxon>
        <taxon>Fungi</taxon>
        <taxon>Dikarya</taxon>
        <taxon>Ascomycota</taxon>
        <taxon>Pezizomycotina</taxon>
        <taxon>Dothideomycetes</taxon>
        <taxon>Pleosporomycetidae</taxon>
        <taxon>Pleosporales</taxon>
        <taxon>Pleosporineae</taxon>
        <taxon>Phaeosphaeriaceae</taxon>
        <taxon>Ophiobolus</taxon>
    </lineage>
</organism>
<feature type="region of interest" description="Disordered" evidence="1">
    <location>
        <begin position="1"/>
        <end position="65"/>
    </location>
</feature>
<dbReference type="EMBL" id="MU006224">
    <property type="protein sequence ID" value="KAF2827244.1"/>
    <property type="molecule type" value="Genomic_DNA"/>
</dbReference>
<proteinExistence type="predicted"/>
<sequence length="65" mass="7050">MLPPCLLPKHPVPHPPAQPTPHSTPIRFANPSHAMPASNPTFPPSHLPTTPDDANVAHSQFPRPR</sequence>
<name>A0A6A7A356_9PLEO</name>
<protein>
    <submittedName>
        <fullName evidence="2">Uncharacterized protein</fullName>
    </submittedName>
</protein>
<gene>
    <name evidence="2" type="ORF">CC86DRAFT_369427</name>
</gene>
<dbReference type="Proteomes" id="UP000799424">
    <property type="component" value="Unassembled WGS sequence"/>
</dbReference>
<evidence type="ECO:0000256" key="1">
    <source>
        <dbReference type="SAM" id="MobiDB-lite"/>
    </source>
</evidence>
<evidence type="ECO:0000313" key="3">
    <source>
        <dbReference type="Proteomes" id="UP000799424"/>
    </source>
</evidence>
<keyword evidence="3" id="KW-1185">Reference proteome</keyword>